<proteinExistence type="inferred from homology"/>
<name>A0ABQ0E3U3_9PORP</name>
<dbReference type="EMBL" id="BAAFSF010000004">
    <property type="protein sequence ID" value="GAB1252342.1"/>
    <property type="molecule type" value="Genomic_DNA"/>
</dbReference>
<accession>A0ABQ0E3U3</accession>
<dbReference type="Gene3D" id="3.30.420.40">
    <property type="match status" value="2"/>
</dbReference>
<dbReference type="InterPro" id="IPR049874">
    <property type="entry name" value="ROK_cs"/>
</dbReference>
<dbReference type="InterPro" id="IPR043129">
    <property type="entry name" value="ATPase_NBD"/>
</dbReference>
<dbReference type="SUPFAM" id="SSF53067">
    <property type="entry name" value="Actin-like ATPase domain"/>
    <property type="match status" value="1"/>
</dbReference>
<dbReference type="Pfam" id="PF00480">
    <property type="entry name" value="ROK"/>
    <property type="match status" value="1"/>
</dbReference>
<dbReference type="RefSeq" id="WP_411916099.1">
    <property type="nucleotide sequence ID" value="NZ_BAAFSF010000004.1"/>
</dbReference>
<reference evidence="2 3" key="1">
    <citation type="journal article" date="2025" name="Int. J. Syst. Evol. Microbiol.">
        <title>Desulfovibrio falkowii sp. nov., Porphyromonas miyakawae sp. nov., Mediterraneibacter flintii sp. nov. and Owariibacterium komagatae gen. nov., sp. nov., isolated from human faeces.</title>
        <authorList>
            <person name="Hamaguchi T."/>
            <person name="Ohara M."/>
            <person name="Hisatomi A."/>
            <person name="Sekiguchi K."/>
            <person name="Takeda J.I."/>
            <person name="Ueyama J."/>
            <person name="Ito M."/>
            <person name="Nishiwaki H."/>
            <person name="Ogi T."/>
            <person name="Hirayama M."/>
            <person name="Ohkuma M."/>
            <person name="Sakamoto M."/>
            <person name="Ohno K."/>
        </authorList>
    </citation>
    <scope>NUCLEOTIDE SEQUENCE [LARGE SCALE GENOMIC DNA]</scope>
    <source>
        <strain evidence="2 3">13CB11C</strain>
    </source>
</reference>
<evidence type="ECO:0000313" key="2">
    <source>
        <dbReference type="EMBL" id="GAB1252342.1"/>
    </source>
</evidence>
<dbReference type="PROSITE" id="PS01125">
    <property type="entry name" value="ROK"/>
    <property type="match status" value="1"/>
</dbReference>
<sequence>MTSELIKQTDPRTKAGQTKKTIIAYCIEHGGATILQLAKYLSLSSPTVIKFVGELENAGCILRKGKLETQGGRYPFLYGLHPKAGYFIGVDVQHNKLNLGAITLSGEICAMDCDVPFSLEDKPETIEHLVGAINDFIKANKIPRDKILNVNINLPGRINPKSGRSYTMFVSLQEEKPLAEILRDALQMHVTIDNDTRGMAFGEYTQGAAQESEIKNMLYINLSWGLGLGMIIDGKVYTGKSGFCGELGHITFYNNQILCHCGKKGCMQTEVGGLALHRKVLERIKKGETSLLSEKVNRGEDISLEEIIQAIKEEDMLCYSVLEEVGRELGFHLAGLINIFNPEMIVLGGSMAAVGDALRLPVEMAIRRLTLNVVSSDTKIVLADIGKNSGVVGACMMARYKRFE</sequence>
<dbReference type="SUPFAM" id="SSF46785">
    <property type="entry name" value="Winged helix' DNA-binding domain"/>
    <property type="match status" value="1"/>
</dbReference>
<dbReference type="InterPro" id="IPR000600">
    <property type="entry name" value="ROK"/>
</dbReference>
<dbReference type="Proteomes" id="UP001628220">
    <property type="component" value="Unassembled WGS sequence"/>
</dbReference>
<keyword evidence="3" id="KW-1185">Reference proteome</keyword>
<dbReference type="InterPro" id="IPR036390">
    <property type="entry name" value="WH_DNA-bd_sf"/>
</dbReference>
<dbReference type="PANTHER" id="PTHR18964">
    <property type="entry name" value="ROK (REPRESSOR, ORF, KINASE) FAMILY"/>
    <property type="match status" value="1"/>
</dbReference>
<gene>
    <name evidence="2" type="ORF">Tsumi_14480</name>
</gene>
<organism evidence="2 3">
    <name type="scientific">Porphyromonas miyakawae</name>
    <dbReference type="NCBI Taxonomy" id="3137470"/>
    <lineage>
        <taxon>Bacteria</taxon>
        <taxon>Pseudomonadati</taxon>
        <taxon>Bacteroidota</taxon>
        <taxon>Bacteroidia</taxon>
        <taxon>Bacteroidales</taxon>
        <taxon>Porphyromonadaceae</taxon>
        <taxon>Porphyromonas</taxon>
    </lineage>
</organism>
<dbReference type="InterPro" id="IPR036388">
    <property type="entry name" value="WH-like_DNA-bd_sf"/>
</dbReference>
<comment type="similarity">
    <text evidence="1">Belongs to the ROK (NagC/XylR) family.</text>
</comment>
<dbReference type="PANTHER" id="PTHR18964:SF149">
    <property type="entry name" value="BIFUNCTIONAL UDP-N-ACETYLGLUCOSAMINE 2-EPIMERASE_N-ACETYLMANNOSAMINE KINASE"/>
    <property type="match status" value="1"/>
</dbReference>
<evidence type="ECO:0000256" key="1">
    <source>
        <dbReference type="ARBA" id="ARBA00006479"/>
    </source>
</evidence>
<comment type="caution">
    <text evidence="2">The sequence shown here is derived from an EMBL/GenBank/DDBJ whole genome shotgun (WGS) entry which is preliminary data.</text>
</comment>
<evidence type="ECO:0000313" key="3">
    <source>
        <dbReference type="Proteomes" id="UP001628220"/>
    </source>
</evidence>
<protein>
    <submittedName>
        <fullName evidence="2">ROK family transcriptional regulator</fullName>
    </submittedName>
</protein>
<dbReference type="Gene3D" id="1.10.10.10">
    <property type="entry name" value="Winged helix-like DNA-binding domain superfamily/Winged helix DNA-binding domain"/>
    <property type="match status" value="1"/>
</dbReference>